<name>A0A4R8DGG8_9BACT</name>
<evidence type="ECO:0000256" key="5">
    <source>
        <dbReference type="ARBA" id="ARBA00023098"/>
    </source>
</evidence>
<comment type="catalytic activity">
    <reaction evidence="1 10">
        <text>a fatty acyl-[ACP] + phosphate = an acyl phosphate + holo-[ACP]</text>
        <dbReference type="Rhea" id="RHEA:42292"/>
        <dbReference type="Rhea" id="RHEA-COMP:9685"/>
        <dbReference type="Rhea" id="RHEA-COMP:14125"/>
        <dbReference type="ChEBI" id="CHEBI:43474"/>
        <dbReference type="ChEBI" id="CHEBI:59918"/>
        <dbReference type="ChEBI" id="CHEBI:64479"/>
        <dbReference type="ChEBI" id="CHEBI:138651"/>
        <dbReference type="EC" id="2.3.1.274"/>
    </reaction>
</comment>
<accession>A0A4R8DGG8</accession>
<comment type="caution">
    <text evidence="11">The sequence shown here is derived from an EMBL/GenBank/DDBJ whole genome shotgun (WGS) entry which is preliminary data.</text>
</comment>
<sequence>MRIGIDMMGGDYAPQEAVKGVVQYLQSSSAIDVTLIGDEQQVKSLLTDAPPTVRFVHAPDVIGMQEHPTKALKEKTNSSIAIGFKLLATGEIDAFISAGNTGAMMVGTFYSIKSIEGVLRPTISTIIPKLDGSFSLLLDVGLNADCKAENLLQFAILGSLYAQHILKIDDPKVGLVNVGEEEGKGNLLAQAAYPLLKASEQINFLGNIEGRDILQGKADVMVCEGFTGNVILKMAESLYDVAVHRGLKDDEYFHRFHYENYGGTPILGVSKPVIIGHGISEAPAFKNMIILAQKMLESDLLGKMKSCFVA</sequence>
<dbReference type="InterPro" id="IPR012281">
    <property type="entry name" value="Phospholipid_synth_PlsX-like"/>
</dbReference>
<dbReference type="GO" id="GO:0005737">
    <property type="term" value="C:cytoplasm"/>
    <property type="evidence" value="ECO:0007669"/>
    <property type="project" value="UniProtKB-SubCell"/>
</dbReference>
<comment type="subcellular location">
    <subcellularLocation>
        <location evidence="10">Cytoplasm</location>
    </subcellularLocation>
    <text evidence="10">Associated with the membrane possibly through PlsY.</text>
</comment>
<evidence type="ECO:0000256" key="10">
    <source>
        <dbReference type="HAMAP-Rule" id="MF_00019"/>
    </source>
</evidence>
<keyword evidence="12" id="KW-1185">Reference proteome</keyword>
<keyword evidence="6 10" id="KW-0594">Phospholipid biosynthesis</keyword>
<dbReference type="UniPathway" id="UPA00085"/>
<keyword evidence="3 10" id="KW-0444">Lipid biosynthesis</keyword>
<keyword evidence="11" id="KW-0012">Acyltransferase</keyword>
<dbReference type="EMBL" id="SODV01000002">
    <property type="protein sequence ID" value="TDW96206.1"/>
    <property type="molecule type" value="Genomic_DNA"/>
</dbReference>
<dbReference type="Proteomes" id="UP000294498">
    <property type="component" value="Unassembled WGS sequence"/>
</dbReference>
<evidence type="ECO:0000256" key="8">
    <source>
        <dbReference type="ARBA" id="ARBA00024069"/>
    </source>
</evidence>
<keyword evidence="4 10" id="KW-0808">Transferase</keyword>
<keyword evidence="2 10" id="KW-0963">Cytoplasm</keyword>
<comment type="similarity">
    <text evidence="10">Belongs to the PlsX family.</text>
</comment>
<dbReference type="RefSeq" id="WP_133996272.1">
    <property type="nucleotide sequence ID" value="NZ_SODV01000002.1"/>
</dbReference>
<evidence type="ECO:0000256" key="1">
    <source>
        <dbReference type="ARBA" id="ARBA00001232"/>
    </source>
</evidence>
<dbReference type="PANTHER" id="PTHR30100">
    <property type="entry name" value="FATTY ACID/PHOSPHOLIPID SYNTHESIS PROTEIN PLSX"/>
    <property type="match status" value="1"/>
</dbReference>
<proteinExistence type="inferred from homology"/>
<dbReference type="OrthoDB" id="9806408at2"/>
<evidence type="ECO:0000313" key="12">
    <source>
        <dbReference type="Proteomes" id="UP000294498"/>
    </source>
</evidence>
<dbReference type="AlphaFoldDB" id="A0A4R8DGG8"/>
<dbReference type="GO" id="GO:0043811">
    <property type="term" value="F:phosphate:acyl-[acyl carrier protein] acyltransferase activity"/>
    <property type="evidence" value="ECO:0007669"/>
    <property type="project" value="UniProtKB-UniRule"/>
</dbReference>
<reference evidence="11 12" key="1">
    <citation type="submission" date="2019-03" db="EMBL/GenBank/DDBJ databases">
        <title>Genomic Encyclopedia of Type Strains, Phase IV (KMG-IV): sequencing the most valuable type-strain genomes for metagenomic binning, comparative biology and taxonomic classification.</title>
        <authorList>
            <person name="Goeker M."/>
        </authorList>
    </citation>
    <scope>NUCLEOTIDE SEQUENCE [LARGE SCALE GENOMIC DNA]</scope>
    <source>
        <strain evidence="11 12">DSM 100059</strain>
    </source>
</reference>
<dbReference type="HAMAP" id="MF_00019">
    <property type="entry name" value="PlsX"/>
    <property type="match status" value="1"/>
</dbReference>
<evidence type="ECO:0000313" key="11">
    <source>
        <dbReference type="EMBL" id="TDW96206.1"/>
    </source>
</evidence>
<gene>
    <name evidence="10" type="primary">plsX</name>
    <name evidence="11" type="ORF">EDB95_4031</name>
</gene>
<organism evidence="11 12">
    <name type="scientific">Dinghuibacter silviterrae</name>
    <dbReference type="NCBI Taxonomy" id="1539049"/>
    <lineage>
        <taxon>Bacteria</taxon>
        <taxon>Pseudomonadati</taxon>
        <taxon>Bacteroidota</taxon>
        <taxon>Chitinophagia</taxon>
        <taxon>Chitinophagales</taxon>
        <taxon>Chitinophagaceae</taxon>
        <taxon>Dinghuibacter</taxon>
    </lineage>
</organism>
<evidence type="ECO:0000256" key="7">
    <source>
        <dbReference type="ARBA" id="ARBA00023264"/>
    </source>
</evidence>
<keyword evidence="5 10" id="KW-0443">Lipid metabolism</keyword>
<dbReference type="GO" id="GO:0006633">
    <property type="term" value="P:fatty acid biosynthetic process"/>
    <property type="evidence" value="ECO:0007669"/>
    <property type="project" value="UniProtKB-UniRule"/>
</dbReference>
<comment type="subunit">
    <text evidence="9 10">Homodimer. Probably interacts with PlsY.</text>
</comment>
<evidence type="ECO:0000256" key="6">
    <source>
        <dbReference type="ARBA" id="ARBA00023209"/>
    </source>
</evidence>
<dbReference type="EC" id="2.3.1.274" evidence="8 10"/>
<dbReference type="InterPro" id="IPR003664">
    <property type="entry name" value="FA_synthesis"/>
</dbReference>
<dbReference type="NCBIfam" id="TIGR00182">
    <property type="entry name" value="plsX"/>
    <property type="match status" value="1"/>
</dbReference>
<comment type="function">
    <text evidence="10">Catalyzes the reversible formation of acyl-phosphate (acyl-PO(4)) from acyl-[acyl-carrier-protein] (acyl-ACP). This enzyme utilizes acyl-ACP as fatty acyl donor, but not acyl-CoA.</text>
</comment>
<dbReference type="SUPFAM" id="SSF53659">
    <property type="entry name" value="Isocitrate/Isopropylmalate dehydrogenase-like"/>
    <property type="match status" value="1"/>
</dbReference>
<evidence type="ECO:0000256" key="2">
    <source>
        <dbReference type="ARBA" id="ARBA00022490"/>
    </source>
</evidence>
<comment type="pathway">
    <text evidence="10">Lipid metabolism; phospholipid metabolism.</text>
</comment>
<dbReference type="PIRSF" id="PIRSF002465">
    <property type="entry name" value="Phsphlp_syn_PlsX"/>
    <property type="match status" value="1"/>
</dbReference>
<dbReference type="PANTHER" id="PTHR30100:SF1">
    <property type="entry name" value="PHOSPHATE ACYLTRANSFERASE"/>
    <property type="match status" value="1"/>
</dbReference>
<evidence type="ECO:0000256" key="4">
    <source>
        <dbReference type="ARBA" id="ARBA00022679"/>
    </source>
</evidence>
<dbReference type="Gene3D" id="3.40.718.10">
    <property type="entry name" value="Isopropylmalate Dehydrogenase"/>
    <property type="match status" value="1"/>
</dbReference>
<evidence type="ECO:0000256" key="3">
    <source>
        <dbReference type="ARBA" id="ARBA00022516"/>
    </source>
</evidence>
<keyword evidence="7 10" id="KW-1208">Phospholipid metabolism</keyword>
<dbReference type="GO" id="GO:0008654">
    <property type="term" value="P:phospholipid biosynthetic process"/>
    <property type="evidence" value="ECO:0007669"/>
    <property type="project" value="UniProtKB-KW"/>
</dbReference>
<evidence type="ECO:0000256" key="9">
    <source>
        <dbReference type="ARBA" id="ARBA00046608"/>
    </source>
</evidence>
<protein>
    <recommendedName>
        <fullName evidence="8 10">Phosphate acyltransferase</fullName>
        <ecNumber evidence="8 10">2.3.1.274</ecNumber>
    </recommendedName>
    <alternativeName>
        <fullName evidence="10">Acyl-ACP phosphotransacylase</fullName>
    </alternativeName>
    <alternativeName>
        <fullName evidence="10">Acyl-[acyl-carrier-protein]--phosphate acyltransferase</fullName>
    </alternativeName>
    <alternativeName>
        <fullName evidence="10">Phosphate-acyl-ACP acyltransferase</fullName>
    </alternativeName>
</protein>
<dbReference type="Pfam" id="PF02504">
    <property type="entry name" value="FA_synthesis"/>
    <property type="match status" value="1"/>
</dbReference>